<dbReference type="PANTHER" id="PTHR46033">
    <property type="entry name" value="PROTEIN MAIN-LIKE 2"/>
    <property type="match status" value="1"/>
</dbReference>
<dbReference type="GO" id="GO:0010073">
    <property type="term" value="P:meristem maintenance"/>
    <property type="evidence" value="ECO:0007669"/>
    <property type="project" value="InterPro"/>
</dbReference>
<dbReference type="Proteomes" id="UP000813463">
    <property type="component" value="Chromosome 1"/>
</dbReference>
<dbReference type="OrthoDB" id="1751334at2759"/>
<gene>
    <name evidence="3" type="primary">LOC110791818</name>
</gene>
<dbReference type="PANTHER" id="PTHR46033:SF8">
    <property type="entry name" value="PROTEIN MAINTENANCE OF MERISTEMS-LIKE"/>
    <property type="match status" value="1"/>
</dbReference>
<protein>
    <submittedName>
        <fullName evidence="3">Protein MAINTENANCE OF MERISTEMS</fullName>
    </submittedName>
</protein>
<reference evidence="2" key="1">
    <citation type="journal article" date="2021" name="Nat. Commun.">
        <title>Genomic analyses provide insights into spinach domestication and the genetic basis of agronomic traits.</title>
        <authorList>
            <person name="Cai X."/>
            <person name="Sun X."/>
            <person name="Xu C."/>
            <person name="Sun H."/>
            <person name="Wang X."/>
            <person name="Ge C."/>
            <person name="Zhang Z."/>
            <person name="Wang Q."/>
            <person name="Fei Z."/>
            <person name="Jiao C."/>
            <person name="Wang Q."/>
        </authorList>
    </citation>
    <scope>NUCLEOTIDE SEQUENCE [LARGE SCALE GENOMIC DNA]</scope>
    <source>
        <strain evidence="2">cv. Varoflay</strain>
    </source>
</reference>
<name>A0A9R0JYX3_SPIOL</name>
<proteinExistence type="predicted"/>
<accession>A0A9R0JYX3</accession>
<organism evidence="2 3">
    <name type="scientific">Spinacia oleracea</name>
    <name type="common">Spinach</name>
    <dbReference type="NCBI Taxonomy" id="3562"/>
    <lineage>
        <taxon>Eukaryota</taxon>
        <taxon>Viridiplantae</taxon>
        <taxon>Streptophyta</taxon>
        <taxon>Embryophyta</taxon>
        <taxon>Tracheophyta</taxon>
        <taxon>Spermatophyta</taxon>
        <taxon>Magnoliopsida</taxon>
        <taxon>eudicotyledons</taxon>
        <taxon>Gunneridae</taxon>
        <taxon>Pentapetalae</taxon>
        <taxon>Caryophyllales</taxon>
        <taxon>Chenopodiaceae</taxon>
        <taxon>Chenopodioideae</taxon>
        <taxon>Anserineae</taxon>
        <taxon>Spinacia</taxon>
    </lineage>
</organism>
<evidence type="ECO:0000259" key="1">
    <source>
        <dbReference type="Pfam" id="PF10536"/>
    </source>
</evidence>
<keyword evidence="2" id="KW-1185">Reference proteome</keyword>
<feature type="domain" description="Aminotransferase-like plant mobile" evidence="1">
    <location>
        <begin position="2"/>
        <end position="174"/>
    </location>
</feature>
<evidence type="ECO:0000313" key="2">
    <source>
        <dbReference type="Proteomes" id="UP000813463"/>
    </source>
</evidence>
<dbReference type="InterPro" id="IPR044824">
    <property type="entry name" value="MAIN-like"/>
</dbReference>
<dbReference type="KEGG" id="soe:110791818"/>
<dbReference type="Pfam" id="PF10536">
    <property type="entry name" value="PMD"/>
    <property type="match status" value="1"/>
</dbReference>
<dbReference type="RefSeq" id="XP_021852266.1">
    <property type="nucleotide sequence ID" value="XM_021996574.2"/>
</dbReference>
<reference evidence="3" key="2">
    <citation type="submission" date="2025-08" db="UniProtKB">
        <authorList>
            <consortium name="RefSeq"/>
        </authorList>
    </citation>
    <scope>IDENTIFICATION</scope>
    <source>
        <tissue evidence="3">Leaf</tissue>
    </source>
</reference>
<dbReference type="AlphaFoldDB" id="A0A9R0JYX3"/>
<dbReference type="InterPro" id="IPR019557">
    <property type="entry name" value="AminoTfrase-like_pln_mobile"/>
</dbReference>
<dbReference type="GeneID" id="110791818"/>
<sequence length="266" mass="31337">MLLQAWIYEHFPCFRPRSVRKDVGPDEPLASSWVYAAESKDKYRLVSFRARLDRLTPEEVVWTPFCDDPAVQCPRTVYMGPICYRDIGEMYNLDRVTRQLGYMQRIPQDVLFIGKAYRPPNFRHYEVDFHDLSYVSKWWDRFAAGYSSCLILSSLAPVPEGVPYAFDEQYMSWFLEWSHPHITPGFGEVPVVTPIHDRTHTEYWVGRYEQVIHALLQEKNDPSHPTTLAATEFKSGRLFVIACDRMRVSIDFVIDFILWTFYGFYM</sequence>
<evidence type="ECO:0000313" key="3">
    <source>
        <dbReference type="RefSeq" id="XP_021852266.1"/>
    </source>
</evidence>